<dbReference type="KEGG" id="cfus:CYFUS_007668"/>
<evidence type="ECO:0000313" key="2">
    <source>
        <dbReference type="EMBL" id="ATB42191.1"/>
    </source>
</evidence>
<dbReference type="AlphaFoldDB" id="A0A250JFL6"/>
<protein>
    <recommendedName>
        <fullName evidence="4">Lipoprotein</fullName>
    </recommendedName>
</protein>
<evidence type="ECO:0008006" key="4">
    <source>
        <dbReference type="Google" id="ProtNLM"/>
    </source>
</evidence>
<feature type="signal peptide" evidence="1">
    <location>
        <begin position="1"/>
        <end position="23"/>
    </location>
</feature>
<dbReference type="Proteomes" id="UP000217257">
    <property type="component" value="Chromosome"/>
</dbReference>
<feature type="chain" id="PRO_5013190994" description="Lipoprotein" evidence="1">
    <location>
        <begin position="24"/>
        <end position="152"/>
    </location>
</feature>
<accession>A0A250JFL6</accession>
<name>A0A250JFL6_9BACT</name>
<sequence length="152" mass="16277">MNRFQWYVMGSVLAAGLLGLAHEASGETLAVEPATNSQCKPRTLKGNYAYASDGYTLSGTERVPFSQAGHDFFQGDGTLTGAVTVNVQGELFRLTYSGTYTLEPDCRGTMTVIDNLGVTAHFDIFVTKNGSELSFLQTDAGNVTSGFEVRGD</sequence>
<organism evidence="2 3">
    <name type="scientific">Cystobacter fuscus</name>
    <dbReference type="NCBI Taxonomy" id="43"/>
    <lineage>
        <taxon>Bacteria</taxon>
        <taxon>Pseudomonadati</taxon>
        <taxon>Myxococcota</taxon>
        <taxon>Myxococcia</taxon>
        <taxon>Myxococcales</taxon>
        <taxon>Cystobacterineae</taxon>
        <taxon>Archangiaceae</taxon>
        <taxon>Cystobacter</taxon>
    </lineage>
</organism>
<evidence type="ECO:0000256" key="1">
    <source>
        <dbReference type="SAM" id="SignalP"/>
    </source>
</evidence>
<evidence type="ECO:0000313" key="3">
    <source>
        <dbReference type="Proteomes" id="UP000217257"/>
    </source>
</evidence>
<proteinExistence type="predicted"/>
<keyword evidence="1" id="KW-0732">Signal</keyword>
<dbReference type="RefSeq" id="WP_157758908.1">
    <property type="nucleotide sequence ID" value="NZ_CP022098.1"/>
</dbReference>
<reference evidence="2 3" key="1">
    <citation type="submission" date="2017-06" db="EMBL/GenBank/DDBJ databases">
        <title>Sequencing and comparative analysis of myxobacterial genomes.</title>
        <authorList>
            <person name="Rupp O."/>
            <person name="Goesmann A."/>
            <person name="Sogaard-Andersen L."/>
        </authorList>
    </citation>
    <scope>NUCLEOTIDE SEQUENCE [LARGE SCALE GENOMIC DNA]</scope>
    <source>
        <strain evidence="2 3">DSM 52655</strain>
    </source>
</reference>
<gene>
    <name evidence="2" type="ORF">CYFUS_007668</name>
</gene>
<dbReference type="EMBL" id="CP022098">
    <property type="protein sequence ID" value="ATB42191.1"/>
    <property type="molecule type" value="Genomic_DNA"/>
</dbReference>